<dbReference type="AlphaFoldDB" id="A0A495WYQ2"/>
<organism evidence="1 2">
    <name type="scientific">Saccharothrix variisporea</name>
    <dbReference type="NCBI Taxonomy" id="543527"/>
    <lineage>
        <taxon>Bacteria</taxon>
        <taxon>Bacillati</taxon>
        <taxon>Actinomycetota</taxon>
        <taxon>Actinomycetes</taxon>
        <taxon>Pseudonocardiales</taxon>
        <taxon>Pseudonocardiaceae</taxon>
        <taxon>Saccharothrix</taxon>
    </lineage>
</organism>
<dbReference type="Proteomes" id="UP000272729">
    <property type="component" value="Unassembled WGS sequence"/>
</dbReference>
<reference evidence="1 2" key="1">
    <citation type="submission" date="2018-10" db="EMBL/GenBank/DDBJ databases">
        <title>Sequencing the genomes of 1000 actinobacteria strains.</title>
        <authorList>
            <person name="Klenk H.-P."/>
        </authorList>
    </citation>
    <scope>NUCLEOTIDE SEQUENCE [LARGE SCALE GENOMIC DNA]</scope>
    <source>
        <strain evidence="1 2">DSM 43911</strain>
    </source>
</reference>
<sequence length="128" mass="14631">MRPTIVFLTTPDTARELRERLRRAGTYTPEPHFDRLTAGECEFGVDASGDVVSEYEDDELEELRRRLGEFEAICVEYRGVSCIRALVQAVLPGLDGVLDTNFGEFVDFPGVLARFRQDPEWDWRTSQS</sequence>
<gene>
    <name evidence="1" type="ORF">DFJ66_0127</name>
</gene>
<dbReference type="OrthoDB" id="4303687at2"/>
<proteinExistence type="predicted"/>
<name>A0A495WYQ2_9PSEU</name>
<dbReference type="RefSeq" id="WP_121216915.1">
    <property type="nucleotide sequence ID" value="NZ_JBIUBA010000055.1"/>
</dbReference>
<evidence type="ECO:0000313" key="2">
    <source>
        <dbReference type="Proteomes" id="UP000272729"/>
    </source>
</evidence>
<comment type="caution">
    <text evidence="1">The sequence shown here is derived from an EMBL/GenBank/DDBJ whole genome shotgun (WGS) entry which is preliminary data.</text>
</comment>
<keyword evidence="2" id="KW-1185">Reference proteome</keyword>
<protein>
    <submittedName>
        <fullName evidence="1">Uncharacterized protein</fullName>
    </submittedName>
</protein>
<evidence type="ECO:0000313" key="1">
    <source>
        <dbReference type="EMBL" id="RKT66961.1"/>
    </source>
</evidence>
<accession>A0A495WYQ2</accession>
<dbReference type="EMBL" id="RBXR01000001">
    <property type="protein sequence ID" value="RKT66961.1"/>
    <property type="molecule type" value="Genomic_DNA"/>
</dbReference>